<feature type="signal peptide" evidence="1">
    <location>
        <begin position="1"/>
        <end position="30"/>
    </location>
</feature>
<organism evidence="2 3">
    <name type="scientific">Allacma fusca</name>
    <dbReference type="NCBI Taxonomy" id="39272"/>
    <lineage>
        <taxon>Eukaryota</taxon>
        <taxon>Metazoa</taxon>
        <taxon>Ecdysozoa</taxon>
        <taxon>Arthropoda</taxon>
        <taxon>Hexapoda</taxon>
        <taxon>Collembola</taxon>
        <taxon>Symphypleona</taxon>
        <taxon>Sminthuridae</taxon>
        <taxon>Allacma</taxon>
    </lineage>
</organism>
<name>A0A8J2PGE3_9HEXA</name>
<keyword evidence="1" id="KW-0732">Signal</keyword>
<dbReference type="Proteomes" id="UP000708208">
    <property type="component" value="Unassembled WGS sequence"/>
</dbReference>
<accession>A0A8J2PGE3</accession>
<comment type="caution">
    <text evidence="2">The sequence shown here is derived from an EMBL/GenBank/DDBJ whole genome shotgun (WGS) entry which is preliminary data.</text>
</comment>
<evidence type="ECO:0000256" key="1">
    <source>
        <dbReference type="SAM" id="SignalP"/>
    </source>
</evidence>
<keyword evidence="3" id="KW-1185">Reference proteome</keyword>
<sequence>MKKFQAVLTLGIIACVAYSSSSLLVDDVRADVIKELHSAWIKLERMDREGKSMGELFAALAHLLKGIPEIITRVERELSVYEYEDALKSLSKVHNTTDEWKNKWSEIAILTSPVDVLYGHFKLFPEMPETFVPGAKIMDFDANTIVDLILKPLYNTDEKGTITLPYLVEHVHTMVTSRREINTFAVLNDFVDDALEKSNYCLWNGKTQQRIIYGFYVSLLSLDIKEYTLKNFAWMISNIVNKTEIKPELDEALLVLETRASEKLEAARKPMSEASPAFWRCDPSKFVEGENYEQFKELLQGYIENEVRMHPSGSCKQSCGDFAYTKAKCNENVEENCFKKRICTGTLINCEYIAADSTVCLADPPRRFDYIQYKKGPHLGSDTCNGVTERRDSYWRLFYHCSNCFCLCDDPRSPTTVRHVSLVPVTSDVSSNKIVTGFRFIMHDGILHINIEEGIPEKNGFILDGSTEWKAIPRLNKKRPSEVATLDYTNRAFDLDDIVVPPDFVITGIRFRRLGSHINIEVQATQISPVNGELLQGSSHWLSNDNTPETHDLPRKELVLTNPNVPTLTKSPSIPDSVHDQFVNFGASSRSADVSQTTVPFIDTQEVRPNPPVWLKGVGVYHRGQPNYGGFIAPRVFTWSAADFIYTQSANP</sequence>
<evidence type="ECO:0000313" key="2">
    <source>
        <dbReference type="EMBL" id="CAG7786085.1"/>
    </source>
</evidence>
<proteinExistence type="predicted"/>
<dbReference type="AlphaFoldDB" id="A0A8J2PGE3"/>
<dbReference type="Pfam" id="PF16061">
    <property type="entry name" value="DUF4803"/>
    <property type="match status" value="1"/>
</dbReference>
<dbReference type="EMBL" id="CAJVCH010310515">
    <property type="protein sequence ID" value="CAG7786085.1"/>
    <property type="molecule type" value="Genomic_DNA"/>
</dbReference>
<dbReference type="OrthoDB" id="6366357at2759"/>
<gene>
    <name evidence="2" type="ORF">AFUS01_LOCUS24669</name>
</gene>
<evidence type="ECO:0000313" key="3">
    <source>
        <dbReference type="Proteomes" id="UP000708208"/>
    </source>
</evidence>
<dbReference type="PANTHER" id="PTHR47890">
    <property type="entry name" value="LD24308P"/>
    <property type="match status" value="1"/>
</dbReference>
<dbReference type="PROSITE" id="PS51257">
    <property type="entry name" value="PROKAR_LIPOPROTEIN"/>
    <property type="match status" value="1"/>
</dbReference>
<dbReference type="PANTHER" id="PTHR47890:SF1">
    <property type="entry name" value="LD24308P"/>
    <property type="match status" value="1"/>
</dbReference>
<feature type="chain" id="PRO_5035312900" evidence="1">
    <location>
        <begin position="31"/>
        <end position="652"/>
    </location>
</feature>
<reference evidence="2" key="1">
    <citation type="submission" date="2021-06" db="EMBL/GenBank/DDBJ databases">
        <authorList>
            <person name="Hodson N. C."/>
            <person name="Mongue J. A."/>
            <person name="Jaron S. K."/>
        </authorList>
    </citation>
    <scope>NUCLEOTIDE SEQUENCE</scope>
</reference>
<dbReference type="InterPro" id="IPR032062">
    <property type="entry name" value="DUF4803"/>
</dbReference>
<protein>
    <submittedName>
        <fullName evidence="2">Uncharacterized protein</fullName>
    </submittedName>
</protein>